<name>A0A835PRV8_VANPL</name>
<organism evidence="2 3">
    <name type="scientific">Vanilla planifolia</name>
    <name type="common">Vanilla</name>
    <dbReference type="NCBI Taxonomy" id="51239"/>
    <lineage>
        <taxon>Eukaryota</taxon>
        <taxon>Viridiplantae</taxon>
        <taxon>Streptophyta</taxon>
        <taxon>Embryophyta</taxon>
        <taxon>Tracheophyta</taxon>
        <taxon>Spermatophyta</taxon>
        <taxon>Magnoliopsida</taxon>
        <taxon>Liliopsida</taxon>
        <taxon>Asparagales</taxon>
        <taxon>Orchidaceae</taxon>
        <taxon>Vanilloideae</taxon>
        <taxon>Vanilleae</taxon>
        <taxon>Vanilla</taxon>
    </lineage>
</organism>
<gene>
    <name evidence="2" type="ORF">HPP92_023651</name>
</gene>
<evidence type="ECO:0000256" key="1">
    <source>
        <dbReference type="SAM" id="MobiDB-lite"/>
    </source>
</evidence>
<sequence>MEPRGKQWVTALHSSIALLQEIQTVAESQRDEGGEGSKWKQPMTLPRGQPLATTRQHNRRWFVHPDLIHPSRPPNHWLVVSIDPEYCTDLGAYNSDGEAKSTLHFTCERYTSACLISAGVAEFSFSLSWLFACLGLLVAQINPLIGRLLYLDLRLIQPTIVPDAAFLFSPQLVAAADFLQHQLNTAQIVLLCSSSSSDNAACSFPNHRNYQTPFCSSKKQLPTLLHSWLQHHLLIKFQAEA</sequence>
<evidence type="ECO:0000313" key="3">
    <source>
        <dbReference type="Proteomes" id="UP000636800"/>
    </source>
</evidence>
<reference evidence="2 3" key="1">
    <citation type="journal article" date="2020" name="Nat. Food">
        <title>A phased Vanilla planifolia genome enables genetic improvement of flavour and production.</title>
        <authorList>
            <person name="Hasing T."/>
            <person name="Tang H."/>
            <person name="Brym M."/>
            <person name="Khazi F."/>
            <person name="Huang T."/>
            <person name="Chambers A.H."/>
        </authorList>
    </citation>
    <scope>NUCLEOTIDE SEQUENCE [LARGE SCALE GENOMIC DNA]</scope>
    <source>
        <tissue evidence="2">Leaf</tissue>
    </source>
</reference>
<dbReference type="EMBL" id="JADCNL010000012">
    <property type="protein sequence ID" value="KAG0458494.1"/>
    <property type="molecule type" value="Genomic_DNA"/>
</dbReference>
<evidence type="ECO:0000313" key="2">
    <source>
        <dbReference type="EMBL" id="KAG0458494.1"/>
    </source>
</evidence>
<proteinExistence type="predicted"/>
<dbReference type="AlphaFoldDB" id="A0A835PRV8"/>
<accession>A0A835PRV8</accession>
<keyword evidence="3" id="KW-1185">Reference proteome</keyword>
<dbReference type="Proteomes" id="UP000636800">
    <property type="component" value="Chromosome 12"/>
</dbReference>
<protein>
    <submittedName>
        <fullName evidence="2">Uncharacterized protein</fullName>
    </submittedName>
</protein>
<feature type="region of interest" description="Disordered" evidence="1">
    <location>
        <begin position="26"/>
        <end position="50"/>
    </location>
</feature>
<feature type="compositionally biased region" description="Basic and acidic residues" evidence="1">
    <location>
        <begin position="28"/>
        <end position="38"/>
    </location>
</feature>
<dbReference type="OrthoDB" id="1930084at2759"/>
<comment type="caution">
    <text evidence="2">The sequence shown here is derived from an EMBL/GenBank/DDBJ whole genome shotgun (WGS) entry which is preliminary data.</text>
</comment>